<dbReference type="Pfam" id="PF01370">
    <property type="entry name" value="Epimerase"/>
    <property type="match status" value="1"/>
</dbReference>
<evidence type="ECO:0000313" key="4">
    <source>
        <dbReference type="Proteomes" id="UP000640786"/>
    </source>
</evidence>
<comment type="similarity">
    <text evidence="1">Belongs to the NAD(P)-dependent epimerase/dehydratase family.</text>
</comment>
<dbReference type="EMBL" id="JACSQO010000003">
    <property type="protein sequence ID" value="MBD7944184.1"/>
    <property type="molecule type" value="Genomic_DNA"/>
</dbReference>
<reference evidence="3 4" key="1">
    <citation type="submission" date="2020-08" db="EMBL/GenBank/DDBJ databases">
        <title>A Genomic Blueprint of the Chicken Gut Microbiome.</title>
        <authorList>
            <person name="Gilroy R."/>
            <person name="Ravi A."/>
            <person name="Getino M."/>
            <person name="Pursley I."/>
            <person name="Horton D.L."/>
            <person name="Alikhan N.-F."/>
            <person name="Baker D."/>
            <person name="Gharbi K."/>
            <person name="Hall N."/>
            <person name="Watson M."/>
            <person name="Adriaenssens E.M."/>
            <person name="Foster-Nyarko E."/>
            <person name="Jarju S."/>
            <person name="Secka A."/>
            <person name="Antonio M."/>
            <person name="Oren A."/>
            <person name="Chaudhuri R."/>
            <person name="La Ragione R.M."/>
            <person name="Hildebrand F."/>
            <person name="Pallen M.J."/>
        </authorList>
    </citation>
    <scope>NUCLEOTIDE SEQUENCE [LARGE SCALE GENOMIC DNA]</scope>
    <source>
        <strain evidence="3 4">Sa2BUA9</strain>
    </source>
</reference>
<comment type="caution">
    <text evidence="3">The sequence shown here is derived from an EMBL/GenBank/DDBJ whole genome shotgun (WGS) entry which is preliminary data.</text>
</comment>
<dbReference type="InterPro" id="IPR036291">
    <property type="entry name" value="NAD(P)-bd_dom_sf"/>
</dbReference>
<sequence length="299" mass="33153">MKQKIMITGATGFTGSHACQHFKRNGYDVIAVSRSIKTYVNEENILVEQCDLTNKYEVNKLIQRVQPNYLLHLAGQNHVQESWLDPIASLEANALSTAFLMEALRQYSPPCKAIVVGSALQFDLSNISSLSHPYSLSKSLQVLIAQSWEALFDMNIIIAKPSNLIGPGVSNGVCSILAKQVAELEILKGAGSITVNNLYAQRDFIDVRDAVLAYEKILQYGQSGEVYDISSGRPRFVKDITDCLMALSNVPLDVNAVENIPEKIQAVEPKALLDIGWNPSIPFENSMEDILNYHRELLK</sequence>
<gene>
    <name evidence="3" type="ORF">H9650_08640</name>
</gene>
<evidence type="ECO:0000259" key="2">
    <source>
        <dbReference type="Pfam" id="PF01370"/>
    </source>
</evidence>
<dbReference type="RefSeq" id="WP_191697034.1">
    <property type="nucleotide sequence ID" value="NZ_JACSQO010000003.1"/>
</dbReference>
<keyword evidence="4" id="KW-1185">Reference proteome</keyword>
<dbReference type="InterPro" id="IPR001509">
    <property type="entry name" value="Epimerase_deHydtase"/>
</dbReference>
<organism evidence="3 4">
    <name type="scientific">Psychrobacillus faecigallinarum</name>
    <dbReference type="NCBI Taxonomy" id="2762235"/>
    <lineage>
        <taxon>Bacteria</taxon>
        <taxon>Bacillati</taxon>
        <taxon>Bacillota</taxon>
        <taxon>Bacilli</taxon>
        <taxon>Bacillales</taxon>
        <taxon>Bacillaceae</taxon>
        <taxon>Psychrobacillus</taxon>
    </lineage>
</organism>
<dbReference type="Gene3D" id="3.40.50.720">
    <property type="entry name" value="NAD(P)-binding Rossmann-like Domain"/>
    <property type="match status" value="1"/>
</dbReference>
<feature type="domain" description="NAD-dependent epimerase/dehydratase" evidence="2">
    <location>
        <begin position="5"/>
        <end position="229"/>
    </location>
</feature>
<dbReference type="Gene3D" id="3.90.25.10">
    <property type="entry name" value="UDP-galactose 4-epimerase, domain 1"/>
    <property type="match status" value="1"/>
</dbReference>
<dbReference type="PANTHER" id="PTHR43000">
    <property type="entry name" value="DTDP-D-GLUCOSE 4,6-DEHYDRATASE-RELATED"/>
    <property type="match status" value="1"/>
</dbReference>
<evidence type="ECO:0000256" key="1">
    <source>
        <dbReference type="ARBA" id="ARBA00007637"/>
    </source>
</evidence>
<proteinExistence type="inferred from homology"/>
<name>A0ABR8R8Q7_9BACI</name>
<evidence type="ECO:0000313" key="3">
    <source>
        <dbReference type="EMBL" id="MBD7944184.1"/>
    </source>
</evidence>
<dbReference type="Proteomes" id="UP000640786">
    <property type="component" value="Unassembled WGS sequence"/>
</dbReference>
<dbReference type="SUPFAM" id="SSF51735">
    <property type="entry name" value="NAD(P)-binding Rossmann-fold domains"/>
    <property type="match status" value="1"/>
</dbReference>
<accession>A0ABR8R8Q7</accession>
<protein>
    <submittedName>
        <fullName evidence="3">NAD-dependent epimerase/dehydratase family protein</fullName>
    </submittedName>
</protein>